<evidence type="ECO:0000313" key="3">
    <source>
        <dbReference type="Proteomes" id="UP000615026"/>
    </source>
</evidence>
<organism evidence="2 3">
    <name type="scientific">Leptolyngbya cf. ectocarpi LEGE 11479</name>
    <dbReference type="NCBI Taxonomy" id="1828722"/>
    <lineage>
        <taxon>Bacteria</taxon>
        <taxon>Bacillati</taxon>
        <taxon>Cyanobacteriota</taxon>
        <taxon>Cyanophyceae</taxon>
        <taxon>Leptolyngbyales</taxon>
        <taxon>Leptolyngbyaceae</taxon>
        <taxon>Leptolyngbya group</taxon>
        <taxon>Leptolyngbya</taxon>
    </lineage>
</organism>
<name>A0A929FC48_LEPEC</name>
<dbReference type="InterPro" id="IPR035897">
    <property type="entry name" value="Toll_tir_struct_dom_sf"/>
</dbReference>
<evidence type="ECO:0000259" key="1">
    <source>
        <dbReference type="PROSITE" id="PS50104"/>
    </source>
</evidence>
<dbReference type="Gene3D" id="3.40.50.10140">
    <property type="entry name" value="Toll/interleukin-1 receptor homology (TIR) domain"/>
    <property type="match status" value="1"/>
</dbReference>
<dbReference type="InterPro" id="IPR000157">
    <property type="entry name" value="TIR_dom"/>
</dbReference>
<reference evidence="2" key="1">
    <citation type="submission" date="2020-10" db="EMBL/GenBank/DDBJ databases">
        <authorList>
            <person name="Castelo-Branco R."/>
            <person name="Eusebio N."/>
            <person name="Adriana R."/>
            <person name="Vieira A."/>
            <person name="Brugerolle De Fraissinette N."/>
            <person name="Rezende De Castro R."/>
            <person name="Schneider M.P."/>
            <person name="Vasconcelos V."/>
            <person name="Leao P.N."/>
        </authorList>
    </citation>
    <scope>NUCLEOTIDE SEQUENCE</scope>
    <source>
        <strain evidence="2">LEGE 11479</strain>
    </source>
</reference>
<dbReference type="EMBL" id="JADEXP010000248">
    <property type="protein sequence ID" value="MBE9069218.1"/>
    <property type="molecule type" value="Genomic_DNA"/>
</dbReference>
<keyword evidence="3" id="KW-1185">Reference proteome</keyword>
<protein>
    <submittedName>
        <fullName evidence="2">Toll/interleukin-1 receptor domain-containing protein</fullName>
    </submittedName>
</protein>
<feature type="domain" description="TIR" evidence="1">
    <location>
        <begin position="11"/>
        <end position="154"/>
    </location>
</feature>
<proteinExistence type="predicted"/>
<dbReference type="RefSeq" id="WP_193995131.1">
    <property type="nucleotide sequence ID" value="NZ_JADEXP010000248.1"/>
</dbReference>
<comment type="caution">
    <text evidence="2">The sequence shown here is derived from an EMBL/GenBank/DDBJ whole genome shotgun (WGS) entry which is preliminary data.</text>
</comment>
<evidence type="ECO:0000313" key="2">
    <source>
        <dbReference type="EMBL" id="MBE9069218.1"/>
    </source>
</evidence>
<gene>
    <name evidence="2" type="ORF">IQ260_21465</name>
</gene>
<accession>A0A929FC48</accession>
<dbReference type="Proteomes" id="UP000615026">
    <property type="component" value="Unassembled WGS sequence"/>
</dbReference>
<feature type="non-terminal residue" evidence="2">
    <location>
        <position position="154"/>
    </location>
</feature>
<sequence>MANDYNTLVIERVNVYIAYARNNERDASLVKTLVSKHLYRLWQSGIAKCEYEIPFGENFEKLTEERLRTADIILLMISPESMSSNYFLDTEVSLARARCDNSIAVVIPVLLRPYSLRNFPLLKGLQVLPRNDIAITLWPDQDAAFSEIASEIGA</sequence>
<keyword evidence="2" id="KW-0675">Receptor</keyword>
<dbReference type="Pfam" id="PF13676">
    <property type="entry name" value="TIR_2"/>
    <property type="match status" value="1"/>
</dbReference>
<dbReference type="PROSITE" id="PS50104">
    <property type="entry name" value="TIR"/>
    <property type="match status" value="1"/>
</dbReference>
<dbReference type="GO" id="GO:0007165">
    <property type="term" value="P:signal transduction"/>
    <property type="evidence" value="ECO:0007669"/>
    <property type="project" value="InterPro"/>
</dbReference>
<dbReference type="SUPFAM" id="SSF52200">
    <property type="entry name" value="Toll/Interleukin receptor TIR domain"/>
    <property type="match status" value="1"/>
</dbReference>
<dbReference type="AlphaFoldDB" id="A0A929FC48"/>